<organism evidence="3 4">
    <name type="scientific">Tortispora caseinolytica NRRL Y-17796</name>
    <dbReference type="NCBI Taxonomy" id="767744"/>
    <lineage>
        <taxon>Eukaryota</taxon>
        <taxon>Fungi</taxon>
        <taxon>Dikarya</taxon>
        <taxon>Ascomycota</taxon>
        <taxon>Saccharomycotina</taxon>
        <taxon>Trigonopsidomycetes</taxon>
        <taxon>Trigonopsidales</taxon>
        <taxon>Trigonopsidaceae</taxon>
        <taxon>Tortispora</taxon>
    </lineage>
</organism>
<accession>A0A1E4TA23</accession>
<dbReference type="EMBL" id="KV453843">
    <property type="protein sequence ID" value="ODV88594.1"/>
    <property type="molecule type" value="Genomic_DNA"/>
</dbReference>
<reference evidence="4" key="1">
    <citation type="submission" date="2016-02" db="EMBL/GenBank/DDBJ databases">
        <title>Comparative genomics of biotechnologically important yeasts.</title>
        <authorList>
            <consortium name="DOE Joint Genome Institute"/>
            <person name="Riley R."/>
            <person name="Haridas S."/>
            <person name="Wolfe K.H."/>
            <person name="Lopes M.R."/>
            <person name="Hittinger C.T."/>
            <person name="Goker M."/>
            <person name="Salamov A."/>
            <person name="Wisecaver J."/>
            <person name="Long T.M."/>
            <person name="Aerts A.L."/>
            <person name="Barry K."/>
            <person name="Choi C."/>
            <person name="Clum A."/>
            <person name="Coughlan A.Y."/>
            <person name="Deshpande S."/>
            <person name="Douglass A.P."/>
            <person name="Hanson S.J."/>
            <person name="Klenk H.-P."/>
            <person name="Labutti K."/>
            <person name="Lapidus A."/>
            <person name="Lindquist E."/>
            <person name="Lipzen A."/>
            <person name="Meier-Kolthoff J.P."/>
            <person name="Ohm R.A."/>
            <person name="Otillar R.P."/>
            <person name="Pangilinan J."/>
            <person name="Peng Y."/>
            <person name="Rokas A."/>
            <person name="Rosa C.A."/>
            <person name="Scheuner C."/>
            <person name="Sibirny A.A."/>
            <person name="Slot J.C."/>
            <person name="Stielow J.B."/>
            <person name="Sun H."/>
            <person name="Kurtzman C.P."/>
            <person name="Blackwell M."/>
            <person name="Jeffries T.W."/>
            <person name="Grigoriev I.V."/>
        </authorList>
    </citation>
    <scope>NUCLEOTIDE SEQUENCE [LARGE SCALE GENOMIC DNA]</scope>
    <source>
        <strain evidence="4">NRRL Y-17796</strain>
    </source>
</reference>
<dbReference type="Proteomes" id="UP000095023">
    <property type="component" value="Unassembled WGS sequence"/>
</dbReference>
<feature type="compositionally biased region" description="Basic residues" evidence="1">
    <location>
        <begin position="45"/>
        <end position="54"/>
    </location>
</feature>
<feature type="compositionally biased region" description="Basic and acidic residues" evidence="1">
    <location>
        <begin position="33"/>
        <end position="43"/>
    </location>
</feature>
<sequence length="54" mass="6288">MDEMIEFGKKMKDEINTQIWSFYNDIKQAALGEESRHGDEPVRTRPAKSKSSRT</sequence>
<keyword evidence="4" id="KW-1185">Reference proteome</keyword>
<evidence type="ECO:0000259" key="2">
    <source>
        <dbReference type="Pfam" id="PF13257"/>
    </source>
</evidence>
<evidence type="ECO:0000313" key="3">
    <source>
        <dbReference type="EMBL" id="ODV88594.1"/>
    </source>
</evidence>
<dbReference type="Pfam" id="PF13257">
    <property type="entry name" value="DUF4048"/>
    <property type="match status" value="1"/>
</dbReference>
<evidence type="ECO:0000256" key="1">
    <source>
        <dbReference type="SAM" id="MobiDB-lite"/>
    </source>
</evidence>
<dbReference type="InterPro" id="IPR025122">
    <property type="entry name" value="DUF4048"/>
</dbReference>
<dbReference type="OrthoDB" id="4097086at2759"/>
<feature type="region of interest" description="Disordered" evidence="1">
    <location>
        <begin position="32"/>
        <end position="54"/>
    </location>
</feature>
<protein>
    <recommendedName>
        <fullName evidence="2">DUF4048 domain-containing protein</fullName>
    </recommendedName>
</protein>
<gene>
    <name evidence="3" type="ORF">CANCADRAFT_32143</name>
</gene>
<proteinExistence type="predicted"/>
<name>A0A1E4TA23_9ASCO</name>
<dbReference type="AlphaFoldDB" id="A0A1E4TA23"/>
<evidence type="ECO:0000313" key="4">
    <source>
        <dbReference type="Proteomes" id="UP000095023"/>
    </source>
</evidence>
<feature type="domain" description="DUF4048" evidence="2">
    <location>
        <begin position="4"/>
        <end position="49"/>
    </location>
</feature>